<dbReference type="GO" id="GO:0004368">
    <property type="term" value="F:glycerol-3-phosphate dehydrogenase (quinone) activity"/>
    <property type="evidence" value="ECO:0007669"/>
    <property type="project" value="UniProtKB-EC"/>
</dbReference>
<dbReference type="Gene3D" id="1.10.8.870">
    <property type="entry name" value="Alpha-glycerophosphate oxidase, cap domain"/>
    <property type="match status" value="1"/>
</dbReference>
<evidence type="ECO:0000256" key="9">
    <source>
        <dbReference type="RuleBase" id="RU361217"/>
    </source>
</evidence>
<dbReference type="InterPro" id="IPR006076">
    <property type="entry name" value="FAD-dep_OxRdtase"/>
</dbReference>
<keyword evidence="5" id="KW-0319">Glycerol metabolism</keyword>
<dbReference type="GO" id="GO:0006071">
    <property type="term" value="P:glycerol metabolic process"/>
    <property type="evidence" value="ECO:0007669"/>
    <property type="project" value="UniProtKB-KW"/>
</dbReference>
<dbReference type="EC" id="1.1.5.3" evidence="9"/>
<reference evidence="12 13" key="1">
    <citation type="submission" date="2017-01" db="EMBL/GenBank/DDBJ databases">
        <authorList>
            <person name="Varghese N."/>
            <person name="Submissions S."/>
        </authorList>
    </citation>
    <scope>NUCLEOTIDE SEQUENCE [LARGE SCALE GENOMIC DNA]</scope>
    <source>
        <strain evidence="12 13">RUG2-6</strain>
    </source>
</reference>
<dbReference type="Pfam" id="PF16901">
    <property type="entry name" value="DAO_C"/>
    <property type="match status" value="1"/>
</dbReference>
<dbReference type="Gene3D" id="3.50.50.60">
    <property type="entry name" value="FAD/NAD(P)-binding domain"/>
    <property type="match status" value="1"/>
</dbReference>
<dbReference type="InterPro" id="IPR036188">
    <property type="entry name" value="FAD/NAD-bd_sf"/>
</dbReference>
<dbReference type="PANTHER" id="PTHR11985:SF35">
    <property type="entry name" value="ANAEROBIC GLYCEROL-3-PHOSPHATE DEHYDROGENASE SUBUNIT A"/>
    <property type="match status" value="1"/>
</dbReference>
<comment type="cofactor">
    <cofactor evidence="1 9">
        <name>FAD</name>
        <dbReference type="ChEBI" id="CHEBI:57692"/>
    </cofactor>
</comment>
<proteinExistence type="inferred from homology"/>
<dbReference type="InterPro" id="IPR038299">
    <property type="entry name" value="DAO_C_sf"/>
</dbReference>
<feature type="domain" description="FAD dependent oxidoreductase" evidence="10">
    <location>
        <begin position="21"/>
        <end position="346"/>
    </location>
</feature>
<evidence type="ECO:0000256" key="5">
    <source>
        <dbReference type="ARBA" id="ARBA00022798"/>
    </source>
</evidence>
<evidence type="ECO:0000256" key="1">
    <source>
        <dbReference type="ARBA" id="ARBA00001974"/>
    </source>
</evidence>
<dbReference type="SUPFAM" id="SSF51905">
    <property type="entry name" value="FAD/NAD(P)-binding domain"/>
    <property type="match status" value="1"/>
</dbReference>
<dbReference type="SUPFAM" id="SSF54373">
    <property type="entry name" value="FAD-linked reductases, C-terminal domain"/>
    <property type="match status" value="1"/>
</dbReference>
<dbReference type="EMBL" id="FTMX01000003">
    <property type="protein sequence ID" value="SIR21168.1"/>
    <property type="molecule type" value="Genomic_DNA"/>
</dbReference>
<evidence type="ECO:0000256" key="4">
    <source>
        <dbReference type="ARBA" id="ARBA00022630"/>
    </source>
</evidence>
<dbReference type="AlphaFoldDB" id="A0A9X8WKD9"/>
<comment type="pathway">
    <text evidence="2">Polyol metabolism; glycerol degradation via glycerol kinase pathway; glycerone phosphate from sn-glycerol 3-phosphate (aerobic route): step 1/1.</text>
</comment>
<evidence type="ECO:0000259" key="11">
    <source>
        <dbReference type="Pfam" id="PF16901"/>
    </source>
</evidence>
<organism evidence="12 13">
    <name type="scientific">Peribacillus simplex</name>
    <dbReference type="NCBI Taxonomy" id="1478"/>
    <lineage>
        <taxon>Bacteria</taxon>
        <taxon>Bacillati</taxon>
        <taxon>Bacillota</taxon>
        <taxon>Bacilli</taxon>
        <taxon>Bacillales</taxon>
        <taxon>Bacillaceae</taxon>
        <taxon>Peribacillus</taxon>
    </lineage>
</organism>
<evidence type="ECO:0000256" key="7">
    <source>
        <dbReference type="ARBA" id="ARBA00023002"/>
    </source>
</evidence>
<keyword evidence="6" id="KW-0274">FAD</keyword>
<evidence type="ECO:0000313" key="13">
    <source>
        <dbReference type="Proteomes" id="UP000185829"/>
    </source>
</evidence>
<dbReference type="Proteomes" id="UP000185829">
    <property type="component" value="Unassembled WGS sequence"/>
</dbReference>
<evidence type="ECO:0000256" key="8">
    <source>
        <dbReference type="ARBA" id="ARBA00049055"/>
    </source>
</evidence>
<keyword evidence="7 9" id="KW-0560">Oxidoreductase</keyword>
<evidence type="ECO:0000256" key="6">
    <source>
        <dbReference type="ARBA" id="ARBA00022827"/>
    </source>
</evidence>
<protein>
    <recommendedName>
        <fullName evidence="9">Glycerol-3-phosphate dehydrogenase</fullName>
        <ecNumber evidence="9">1.1.5.3</ecNumber>
    </recommendedName>
</protein>
<dbReference type="InterPro" id="IPR031656">
    <property type="entry name" value="DAO_C"/>
</dbReference>
<dbReference type="PROSITE" id="PS00977">
    <property type="entry name" value="FAD_G3PDH_1"/>
    <property type="match status" value="1"/>
</dbReference>
<evidence type="ECO:0000259" key="10">
    <source>
        <dbReference type="Pfam" id="PF01266"/>
    </source>
</evidence>
<evidence type="ECO:0000256" key="3">
    <source>
        <dbReference type="ARBA" id="ARBA00007330"/>
    </source>
</evidence>
<comment type="caution">
    <text evidence="12">The sequence shown here is derived from an EMBL/GenBank/DDBJ whole genome shotgun (WGS) entry which is preliminary data.</text>
</comment>
<evidence type="ECO:0000256" key="2">
    <source>
        <dbReference type="ARBA" id="ARBA00004977"/>
    </source>
</evidence>
<evidence type="ECO:0000313" key="12">
    <source>
        <dbReference type="EMBL" id="SIR21168.1"/>
    </source>
</evidence>
<sequence length="550" mass="60533">MRFSNIYREETTELLKKEKYDVVVIGGGITGAGIALDATTRGMKVALVEMQDFAAGTSSRSTKLVHGGLRYLKQFEIKMVAEVGKEREIVYENGPHVTTPEWMLLPMHKGGTFGKFSTSIGLRVYDFLAGVKKAERRKMLSAEETLKREPLVKKEGLKGGGYYVEYRTDDARLTIEVMKAAVDKGATPINYTKVEKLLYDNGKVNGVQVADLLSGESYEIFADKVINAAGPWVDSIREKDQSKKGKTLKLSKGVHVVIDQSKFPLKQALYFDTPDGRMIFAIPRAGKAYVGTTDTFYDGDPAVPTVTSEDRAYLLKSIHYMFPEVNITDDDIESSWAGVRPLILEEGKDPSEISRKDEIWESDSGLITIAGGKLTGYRKMAKTTVDLLAGKLAQQSNKTYPASSTKGMPISGGDVGGSSNFTDYIKQHIQTGVDSGLTVKETEEILAMYGSNAPGIFDIAKSEGDGGASSGLPKKLFVQLKYALDHEMAATPVDFFFRRTGTLLFDIDLVQTHKHAVIDYMAGYFGWTESTKVERTNQLEQEISGAIRVS</sequence>
<name>A0A9X8WKD9_9BACI</name>
<dbReference type="PROSITE" id="PS00978">
    <property type="entry name" value="FAD_G3PDH_2"/>
    <property type="match status" value="1"/>
</dbReference>
<dbReference type="Gene3D" id="3.30.9.10">
    <property type="entry name" value="D-Amino Acid Oxidase, subunit A, domain 2"/>
    <property type="match status" value="1"/>
</dbReference>
<dbReference type="RefSeq" id="WP_076368044.1">
    <property type="nucleotide sequence ID" value="NZ_FTMX01000003.1"/>
</dbReference>
<dbReference type="PRINTS" id="PR01001">
    <property type="entry name" value="FADG3PDH"/>
</dbReference>
<comment type="catalytic activity">
    <reaction evidence="8 9">
        <text>a quinone + sn-glycerol 3-phosphate = dihydroxyacetone phosphate + a quinol</text>
        <dbReference type="Rhea" id="RHEA:18977"/>
        <dbReference type="ChEBI" id="CHEBI:24646"/>
        <dbReference type="ChEBI" id="CHEBI:57597"/>
        <dbReference type="ChEBI" id="CHEBI:57642"/>
        <dbReference type="ChEBI" id="CHEBI:132124"/>
        <dbReference type="EC" id="1.1.5.3"/>
    </reaction>
</comment>
<comment type="similarity">
    <text evidence="3 9">Belongs to the FAD-dependent glycerol-3-phosphate dehydrogenase family.</text>
</comment>
<keyword evidence="4 9" id="KW-0285">Flavoprotein</keyword>
<dbReference type="GO" id="GO:0046168">
    <property type="term" value="P:glycerol-3-phosphate catabolic process"/>
    <property type="evidence" value="ECO:0007669"/>
    <property type="project" value="TreeGrafter"/>
</dbReference>
<dbReference type="InterPro" id="IPR000447">
    <property type="entry name" value="G3P_DH_FAD-dep"/>
</dbReference>
<feature type="domain" description="Alpha-glycerophosphate oxidase C-terminal" evidence="11">
    <location>
        <begin position="403"/>
        <end position="531"/>
    </location>
</feature>
<dbReference type="PANTHER" id="PTHR11985">
    <property type="entry name" value="GLYCEROL-3-PHOSPHATE DEHYDROGENASE"/>
    <property type="match status" value="1"/>
</dbReference>
<dbReference type="Pfam" id="PF01266">
    <property type="entry name" value="DAO"/>
    <property type="match status" value="1"/>
</dbReference>
<accession>A0A9X8WKD9</accession>
<dbReference type="GO" id="GO:0009331">
    <property type="term" value="C:glycerol-3-phosphate dehydrogenase (FAD) complex"/>
    <property type="evidence" value="ECO:0007669"/>
    <property type="project" value="UniProtKB-UniRule"/>
</dbReference>
<gene>
    <name evidence="12" type="ORF">SAMN05878482_10318</name>
</gene>